<evidence type="ECO:0000256" key="2">
    <source>
        <dbReference type="SAM" id="Coils"/>
    </source>
</evidence>
<dbReference type="PANTHER" id="PTHR45916:SF1">
    <property type="entry name" value="STRUCTURAL MAINTENANCE OF CHROMOSOMES PROTEIN 5"/>
    <property type="match status" value="1"/>
</dbReference>
<feature type="compositionally biased region" description="Basic and acidic residues" evidence="3">
    <location>
        <begin position="634"/>
        <end position="644"/>
    </location>
</feature>
<protein>
    <submittedName>
        <fullName evidence="4">Uncharacterized protein</fullName>
    </submittedName>
</protein>
<reference evidence="4 5" key="1">
    <citation type="submission" date="2015-01" db="EMBL/GenBank/DDBJ databases">
        <title>The Genome Sequence of Exophiala oligosperma CBS72588.</title>
        <authorList>
            <consortium name="The Broad Institute Genomics Platform"/>
            <person name="Cuomo C."/>
            <person name="de Hoog S."/>
            <person name="Gorbushina A."/>
            <person name="Stielow B."/>
            <person name="Teixiera M."/>
            <person name="Abouelleil A."/>
            <person name="Chapman S.B."/>
            <person name="Priest M."/>
            <person name="Young S.K."/>
            <person name="Wortman J."/>
            <person name="Nusbaum C."/>
            <person name="Birren B."/>
        </authorList>
    </citation>
    <scope>NUCLEOTIDE SEQUENCE [LARGE SCALE GENOMIC DNA]</scope>
    <source>
        <strain evidence="4 5">CBS 72588</strain>
    </source>
</reference>
<feature type="coiled-coil region" evidence="2">
    <location>
        <begin position="214"/>
        <end position="255"/>
    </location>
</feature>
<gene>
    <name evidence="4" type="ORF">PV06_02420</name>
</gene>
<dbReference type="HOGENOM" id="CLU_026453_0_0_1"/>
<keyword evidence="5" id="KW-1185">Reference proteome</keyword>
<feature type="coiled-coil region" evidence="2">
    <location>
        <begin position="515"/>
        <end position="577"/>
    </location>
</feature>
<evidence type="ECO:0000256" key="1">
    <source>
        <dbReference type="ARBA" id="ARBA00023054"/>
    </source>
</evidence>
<dbReference type="EMBL" id="KN847333">
    <property type="protein sequence ID" value="KIW46783.1"/>
    <property type="molecule type" value="Genomic_DNA"/>
</dbReference>
<feature type="coiled-coil region" evidence="2">
    <location>
        <begin position="417"/>
        <end position="472"/>
    </location>
</feature>
<dbReference type="AlphaFoldDB" id="A0A0D2DUF7"/>
<dbReference type="GO" id="GO:0005634">
    <property type="term" value="C:nucleus"/>
    <property type="evidence" value="ECO:0007669"/>
    <property type="project" value="TreeGrafter"/>
</dbReference>
<feature type="compositionally biased region" description="Polar residues" evidence="3">
    <location>
        <begin position="623"/>
        <end position="633"/>
    </location>
</feature>
<dbReference type="RefSeq" id="XP_016266999.1">
    <property type="nucleotide sequence ID" value="XM_016403102.1"/>
</dbReference>
<sequence length="669" mass="76919">METILPHEHSIHGHHHSQLTPEKLALIKLTTNELNGDTMSDAGTVNVRRASRLSRVGSTRSTRRQSSLLRTSSRMEASSYAKMSSELTSQAETKFMVLVDVIANASKEASSLKAIWEKMKHEREVYLEEREDLLAQTADLTAELTTWEEERSRHGSEAIDRKKQVEKLLAELSTALANITTEKERVAERDSQLRKVNLELRELRDSTTRHTSQYDRTRQELNTLIARLKQTELERDTAVQESERYHRELTKANRERSEVTTKLSDVTSSFETAQHDAHSLTVRIKAVEMEQEESLQTITQLKEELRRAKQQSVDDSKETIEAIEKYEKANREITKTKDFLGLVEAERDEHVQTIEGLRRQIKTHTSDHHELSTQLSSVTQRFEATRRELVSTQESLRTLEVGRLKDVENLQLARESLHTAVRERDELGDELSGLKRRFEEHKQQVTIGNENLSRSEEKITELQVELRSLGEQVQLAHHERDEAEGKSARGLTEITRLRERISALEHEKLSIVEARSKLSAELDHLRSEYSEVTETVTSFRDDADDMEQEIESLRALLHETREQRERAIHARESADKERDEYIRKYEEKCVEIERFKESSFSRANSYSHSHHRASRGAGELRTSRTVITRSGNHSHLDQESRHDANNLNSSGAVENNGFHEGAAETPVAA</sequence>
<name>A0A0D2DUF7_9EURO</name>
<feature type="coiled-coil region" evidence="2">
    <location>
        <begin position="130"/>
        <end position="189"/>
    </location>
</feature>
<dbReference type="GO" id="GO:0000724">
    <property type="term" value="P:double-strand break repair via homologous recombination"/>
    <property type="evidence" value="ECO:0007669"/>
    <property type="project" value="TreeGrafter"/>
</dbReference>
<evidence type="ECO:0000313" key="5">
    <source>
        <dbReference type="Proteomes" id="UP000053342"/>
    </source>
</evidence>
<feature type="region of interest" description="Disordered" evidence="3">
    <location>
        <begin position="54"/>
        <end position="73"/>
    </location>
</feature>
<dbReference type="Proteomes" id="UP000053342">
    <property type="component" value="Unassembled WGS sequence"/>
</dbReference>
<organism evidence="4 5">
    <name type="scientific">Exophiala oligosperma</name>
    <dbReference type="NCBI Taxonomy" id="215243"/>
    <lineage>
        <taxon>Eukaryota</taxon>
        <taxon>Fungi</taxon>
        <taxon>Dikarya</taxon>
        <taxon>Ascomycota</taxon>
        <taxon>Pezizomycotina</taxon>
        <taxon>Eurotiomycetes</taxon>
        <taxon>Chaetothyriomycetidae</taxon>
        <taxon>Chaetothyriales</taxon>
        <taxon>Herpotrichiellaceae</taxon>
        <taxon>Exophiala</taxon>
    </lineage>
</organism>
<proteinExistence type="predicted"/>
<feature type="coiled-coil region" evidence="2">
    <location>
        <begin position="284"/>
        <end position="318"/>
    </location>
</feature>
<accession>A0A0D2DUF7</accession>
<evidence type="ECO:0000313" key="4">
    <source>
        <dbReference type="EMBL" id="KIW46783.1"/>
    </source>
</evidence>
<dbReference type="GO" id="GO:0003697">
    <property type="term" value="F:single-stranded DNA binding"/>
    <property type="evidence" value="ECO:0007669"/>
    <property type="project" value="TreeGrafter"/>
</dbReference>
<dbReference type="PANTHER" id="PTHR45916">
    <property type="entry name" value="STRUCTURAL MAINTENANCE OF CHROMOSOMES PROTEIN 5"/>
    <property type="match status" value="1"/>
</dbReference>
<dbReference type="GO" id="GO:0030915">
    <property type="term" value="C:Smc5-Smc6 complex"/>
    <property type="evidence" value="ECO:0007669"/>
    <property type="project" value="TreeGrafter"/>
</dbReference>
<keyword evidence="1 2" id="KW-0175">Coiled coil</keyword>
<dbReference type="STRING" id="215243.A0A0D2DUF7"/>
<dbReference type="GeneID" id="27354494"/>
<evidence type="ECO:0000256" key="3">
    <source>
        <dbReference type="SAM" id="MobiDB-lite"/>
    </source>
</evidence>
<feature type="region of interest" description="Disordered" evidence="3">
    <location>
        <begin position="600"/>
        <end position="669"/>
    </location>
</feature>
<dbReference type="OrthoDB" id="3557318at2759"/>
<dbReference type="Gene3D" id="1.10.287.1490">
    <property type="match status" value="2"/>
</dbReference>
<dbReference type="VEuPathDB" id="FungiDB:PV06_02420"/>